<dbReference type="GeneID" id="17045007"/>
<dbReference type="InterPro" id="IPR000626">
    <property type="entry name" value="Ubiquitin-like_dom"/>
</dbReference>
<dbReference type="EMBL" id="AGSI01000002">
    <property type="protein sequence ID" value="EIE26998.1"/>
    <property type="molecule type" value="Genomic_DNA"/>
</dbReference>
<feature type="compositionally biased region" description="Low complexity" evidence="5">
    <location>
        <begin position="155"/>
        <end position="178"/>
    </location>
</feature>
<proteinExistence type="predicted"/>
<dbReference type="RefSeq" id="XP_005651542.1">
    <property type="nucleotide sequence ID" value="XM_005651485.1"/>
</dbReference>
<dbReference type="InterPro" id="IPR029071">
    <property type="entry name" value="Ubiquitin-like_domsf"/>
</dbReference>
<feature type="compositionally biased region" description="Low complexity" evidence="5">
    <location>
        <begin position="127"/>
        <end position="139"/>
    </location>
</feature>
<evidence type="ECO:0000259" key="6">
    <source>
        <dbReference type="PROSITE" id="PS50053"/>
    </source>
</evidence>
<organism evidence="7 8">
    <name type="scientific">Coccomyxa subellipsoidea (strain C-169)</name>
    <name type="common">Green microalga</name>
    <dbReference type="NCBI Taxonomy" id="574566"/>
    <lineage>
        <taxon>Eukaryota</taxon>
        <taxon>Viridiplantae</taxon>
        <taxon>Chlorophyta</taxon>
        <taxon>core chlorophytes</taxon>
        <taxon>Trebouxiophyceae</taxon>
        <taxon>Trebouxiophyceae incertae sedis</taxon>
        <taxon>Coccomyxaceae</taxon>
        <taxon>Coccomyxa</taxon>
        <taxon>Coccomyxa subellipsoidea</taxon>
    </lineage>
</organism>
<dbReference type="PROSITE" id="PS50053">
    <property type="entry name" value="UBIQUITIN_2"/>
    <property type="match status" value="1"/>
</dbReference>
<sequence length="616" mass="63227">MDETTSASPDIPFIVKRPALTNVKDLMMKLPDDATVKDVKAKLSKVYDDHPPPAAITVIFAGKVLKDDSMLLKEILASVAGDIMPALHVVVRPWGSAPDATAIDAVASATTAQPYAYPPAPRPQPQPQRQATALQQARPVVAATNPAANSPGFQGAARGAPAPTAPAAAAAPGSAGRPAGAVAAASAAERRSAASAAAASSAADKGKAPAASSAAVPRQPLPQPLSPSVSPTLPNGQRSSSSLPQPELPPQLVNNPAMAAAFSAAFAALTSPTAIHNLGVPQRGFLQPQIPQQGQGTSQQALLDALLSGQPLGQQHPFPHLQPIFPQPISYMPVLGLVQPPPSENGQQQQPHYAPVLAPVVPMMMPYGMMPYSTGPVHFAPQPPPQPLSTGQPQPQPPPPPGPPVQNLFQGVPGVNMWQQEGAALGNAVAQGARGARGERRERRPRQIRVRMVQINLRAILQLAVMGIILYQHCPPGRFLLFATVGLALYVMGPAPLRRAWQRLLAMLPPMHGPGQQVAGAGGAAPGPANGGAHAAGAGAGAGARPAAPAAGAGAGPTGRARPRGFVQEMQALVVGFFTSLLPGFNINPEDAAAFAAAQQVANGNEAMAAAREHRD</sequence>
<dbReference type="Gene3D" id="3.10.20.90">
    <property type="entry name" value="Phosphatidylinositol 3-kinase Catalytic Subunit, Chain A, domain 1"/>
    <property type="match status" value="1"/>
</dbReference>
<feature type="region of interest" description="Disordered" evidence="5">
    <location>
        <begin position="516"/>
        <end position="541"/>
    </location>
</feature>
<feature type="region of interest" description="Disordered" evidence="5">
    <location>
        <begin position="198"/>
        <end position="252"/>
    </location>
</feature>
<evidence type="ECO:0000256" key="3">
    <source>
        <dbReference type="ARBA" id="ARBA00022989"/>
    </source>
</evidence>
<dbReference type="GO" id="GO:0030968">
    <property type="term" value="P:endoplasmic reticulum unfolded protein response"/>
    <property type="evidence" value="ECO:0007669"/>
    <property type="project" value="TreeGrafter"/>
</dbReference>
<dbReference type="OrthoDB" id="2021090at2759"/>
<evidence type="ECO:0000313" key="8">
    <source>
        <dbReference type="Proteomes" id="UP000007264"/>
    </source>
</evidence>
<reference evidence="7 8" key="1">
    <citation type="journal article" date="2012" name="Genome Biol.">
        <title>The genome of the polar eukaryotic microalga coccomyxa subellipsoidea reveals traits of cold adaptation.</title>
        <authorList>
            <person name="Blanc G."/>
            <person name="Agarkova I."/>
            <person name="Grimwood J."/>
            <person name="Kuo A."/>
            <person name="Brueggeman A."/>
            <person name="Dunigan D."/>
            <person name="Gurnon J."/>
            <person name="Ladunga I."/>
            <person name="Lindquist E."/>
            <person name="Lucas S."/>
            <person name="Pangilinan J."/>
            <person name="Proschold T."/>
            <person name="Salamov A."/>
            <person name="Schmutz J."/>
            <person name="Weeks D."/>
            <person name="Yamada T."/>
            <person name="Claverie J.M."/>
            <person name="Grigoriev I."/>
            <person name="Van Etten J."/>
            <person name="Lomsadze A."/>
            <person name="Borodovsky M."/>
        </authorList>
    </citation>
    <scope>NUCLEOTIDE SEQUENCE [LARGE SCALE GENOMIC DNA]</scope>
    <source>
        <strain evidence="7 8">C-169</strain>
    </source>
</reference>
<evidence type="ECO:0000256" key="2">
    <source>
        <dbReference type="ARBA" id="ARBA00022692"/>
    </source>
</evidence>
<dbReference type="PANTHER" id="PTHR12943:SF27">
    <property type="entry name" value="HOMOCYSTEINE-INDUCED ENDOPLASMIC RETICULUM PROTEIN, ISOFORM A"/>
    <property type="match status" value="1"/>
</dbReference>
<feature type="compositionally biased region" description="Low complexity" evidence="5">
    <location>
        <begin position="226"/>
        <end position="252"/>
    </location>
</feature>
<keyword evidence="4" id="KW-0472">Membrane</keyword>
<dbReference type="AlphaFoldDB" id="I0Z8M9"/>
<feature type="compositionally biased region" description="Pro residues" evidence="5">
    <location>
        <begin position="394"/>
        <end position="404"/>
    </location>
</feature>
<keyword evidence="3" id="KW-1133">Transmembrane helix</keyword>
<dbReference type="InterPro" id="IPR039751">
    <property type="entry name" value="HERPUD1/2"/>
</dbReference>
<dbReference type="PANTHER" id="PTHR12943">
    <property type="entry name" value="HOMOCYSTEINE-RESPONSIVE ENDOPLASMIC RETICULUM-RESIDENT UNIQUITIN-LIKE DOMAIN HERPUD PROTEIN FAMILY MEMBER"/>
    <property type="match status" value="1"/>
</dbReference>
<feature type="compositionally biased region" description="Low complexity" evidence="5">
    <location>
        <begin position="198"/>
        <end position="218"/>
    </location>
</feature>
<evidence type="ECO:0000313" key="7">
    <source>
        <dbReference type="EMBL" id="EIE26998.1"/>
    </source>
</evidence>
<comment type="caution">
    <text evidence="7">The sequence shown here is derived from an EMBL/GenBank/DDBJ whole genome shotgun (WGS) entry which is preliminary data.</text>
</comment>
<protein>
    <recommendedName>
        <fullName evidence="6">Ubiquitin-like domain-containing protein</fullName>
    </recommendedName>
</protein>
<evidence type="ECO:0000256" key="5">
    <source>
        <dbReference type="SAM" id="MobiDB-lite"/>
    </source>
</evidence>
<keyword evidence="2" id="KW-0812">Transmembrane</keyword>
<gene>
    <name evidence="7" type="ORF">COCSUDRAFT_39934</name>
</gene>
<keyword evidence="8" id="KW-1185">Reference proteome</keyword>
<dbReference type="GO" id="GO:0016020">
    <property type="term" value="C:membrane"/>
    <property type="evidence" value="ECO:0007669"/>
    <property type="project" value="UniProtKB-SubCell"/>
</dbReference>
<evidence type="ECO:0000256" key="4">
    <source>
        <dbReference type="ARBA" id="ARBA00023136"/>
    </source>
</evidence>
<feature type="domain" description="Ubiquitin-like" evidence="6">
    <location>
        <begin position="11"/>
        <end position="71"/>
    </location>
</feature>
<dbReference type="Proteomes" id="UP000007264">
    <property type="component" value="Unassembled WGS sequence"/>
</dbReference>
<dbReference type="SUPFAM" id="SSF54236">
    <property type="entry name" value="Ubiquitin-like"/>
    <property type="match status" value="1"/>
</dbReference>
<evidence type="ECO:0000256" key="1">
    <source>
        <dbReference type="ARBA" id="ARBA00004370"/>
    </source>
</evidence>
<accession>I0Z8M9</accession>
<comment type="subcellular location">
    <subcellularLocation>
        <location evidence="1">Membrane</location>
    </subcellularLocation>
</comment>
<feature type="compositionally biased region" description="Low complexity" evidence="5">
    <location>
        <begin position="526"/>
        <end position="541"/>
    </location>
</feature>
<dbReference type="KEGG" id="csl:COCSUDRAFT_39934"/>
<name>I0Z8M9_COCSC</name>
<feature type="region of interest" description="Disordered" evidence="5">
    <location>
        <begin position="377"/>
        <end position="410"/>
    </location>
</feature>
<feature type="region of interest" description="Disordered" evidence="5">
    <location>
        <begin position="114"/>
        <end position="178"/>
    </location>
</feature>
<feature type="compositionally biased region" description="Pro residues" evidence="5">
    <location>
        <begin position="116"/>
        <end position="126"/>
    </location>
</feature>